<keyword evidence="2 6" id="KW-0812">Transmembrane</keyword>
<evidence type="ECO:0000256" key="6">
    <source>
        <dbReference type="SAM" id="Phobius"/>
    </source>
</evidence>
<feature type="transmembrane region" description="Helical" evidence="6">
    <location>
        <begin position="200"/>
        <end position="222"/>
    </location>
</feature>
<dbReference type="PROSITE" id="PS00217">
    <property type="entry name" value="SUGAR_TRANSPORT_2"/>
    <property type="match status" value="1"/>
</dbReference>
<reference evidence="8" key="1">
    <citation type="journal article" date="2021" name="Nat. Commun.">
        <title>Genetic determinants of endophytism in the Arabidopsis root mycobiome.</title>
        <authorList>
            <person name="Mesny F."/>
            <person name="Miyauchi S."/>
            <person name="Thiergart T."/>
            <person name="Pickel B."/>
            <person name="Atanasova L."/>
            <person name="Karlsson M."/>
            <person name="Huettel B."/>
            <person name="Barry K.W."/>
            <person name="Haridas S."/>
            <person name="Chen C."/>
            <person name="Bauer D."/>
            <person name="Andreopoulos W."/>
            <person name="Pangilinan J."/>
            <person name="LaButti K."/>
            <person name="Riley R."/>
            <person name="Lipzen A."/>
            <person name="Clum A."/>
            <person name="Drula E."/>
            <person name="Henrissat B."/>
            <person name="Kohler A."/>
            <person name="Grigoriev I.V."/>
            <person name="Martin F.M."/>
            <person name="Hacquard S."/>
        </authorList>
    </citation>
    <scope>NUCLEOTIDE SEQUENCE</scope>
    <source>
        <strain evidence="8">MPI-SDFR-AT-0120</strain>
    </source>
</reference>
<organism evidence="8 9">
    <name type="scientific">Paraphoma chrysanthemicola</name>
    <dbReference type="NCBI Taxonomy" id="798071"/>
    <lineage>
        <taxon>Eukaryota</taxon>
        <taxon>Fungi</taxon>
        <taxon>Dikarya</taxon>
        <taxon>Ascomycota</taxon>
        <taxon>Pezizomycotina</taxon>
        <taxon>Dothideomycetes</taxon>
        <taxon>Pleosporomycetidae</taxon>
        <taxon>Pleosporales</taxon>
        <taxon>Pleosporineae</taxon>
        <taxon>Phaeosphaeriaceae</taxon>
        <taxon>Paraphoma</taxon>
    </lineage>
</organism>
<keyword evidence="9" id="KW-1185">Reference proteome</keyword>
<name>A0A8K0RJI2_9PLEO</name>
<evidence type="ECO:0000256" key="1">
    <source>
        <dbReference type="ARBA" id="ARBA00004141"/>
    </source>
</evidence>
<evidence type="ECO:0000256" key="2">
    <source>
        <dbReference type="ARBA" id="ARBA00022692"/>
    </source>
</evidence>
<dbReference type="EMBL" id="JAGMVJ010000001">
    <property type="protein sequence ID" value="KAH7094398.1"/>
    <property type="molecule type" value="Genomic_DNA"/>
</dbReference>
<dbReference type="Proteomes" id="UP000813461">
    <property type="component" value="Unassembled WGS sequence"/>
</dbReference>
<protein>
    <submittedName>
        <fullName evidence="8">Major facilitator superfamily domain-containing protein</fullName>
    </submittedName>
</protein>
<feature type="transmembrane region" description="Helical" evidence="6">
    <location>
        <begin position="132"/>
        <end position="151"/>
    </location>
</feature>
<feature type="transmembrane region" description="Helical" evidence="6">
    <location>
        <begin position="60"/>
        <end position="79"/>
    </location>
</feature>
<keyword evidence="3 6" id="KW-1133">Transmembrane helix</keyword>
<feature type="transmembrane region" description="Helical" evidence="6">
    <location>
        <begin position="328"/>
        <end position="347"/>
    </location>
</feature>
<feature type="domain" description="Major facilitator superfamily (MFS) profile" evidence="7">
    <location>
        <begin position="1"/>
        <end position="428"/>
    </location>
</feature>
<evidence type="ECO:0000256" key="3">
    <source>
        <dbReference type="ARBA" id="ARBA00022989"/>
    </source>
</evidence>
<feature type="transmembrane region" description="Helical" evidence="6">
    <location>
        <begin position="91"/>
        <end position="111"/>
    </location>
</feature>
<dbReference type="PANTHER" id="PTHR23501">
    <property type="entry name" value="MAJOR FACILITATOR SUPERFAMILY"/>
    <property type="match status" value="1"/>
</dbReference>
<comment type="caution">
    <text evidence="8">The sequence shown here is derived from an EMBL/GenBank/DDBJ whole genome shotgun (WGS) entry which is preliminary data.</text>
</comment>
<dbReference type="OrthoDB" id="10021397at2759"/>
<gene>
    <name evidence="8" type="ORF">FB567DRAFT_2446</name>
</gene>
<evidence type="ECO:0000256" key="5">
    <source>
        <dbReference type="SAM" id="MobiDB-lite"/>
    </source>
</evidence>
<dbReference type="InterPro" id="IPR020846">
    <property type="entry name" value="MFS_dom"/>
</dbReference>
<dbReference type="InterPro" id="IPR005829">
    <property type="entry name" value="Sugar_transporter_CS"/>
</dbReference>
<dbReference type="AlphaFoldDB" id="A0A8K0RJI2"/>
<feature type="transmembrane region" description="Helical" evidence="6">
    <location>
        <begin position="163"/>
        <end position="180"/>
    </location>
</feature>
<evidence type="ECO:0000313" key="8">
    <source>
        <dbReference type="EMBL" id="KAH7094398.1"/>
    </source>
</evidence>
<sequence>MVALGLFEIGSLVCGAAPNSVGLILGRVVAGIGSGGIFSGATLIVAEFKPLNERPIYNGILGAMYAIASVAGPLMGGAFTEHVTWRLCFYINLPLGLVTAVIVVFLVPNNYDPERHSRRKLTLREKAHEMDLYGLAALVPAIVSILLATQWGGARYPWKNGRIIALFIIGFLLLFAFIFIEVRQGDRAIVPPSVIKRRTVWACSLFSFLLFGSFLAICYYLPIWFQAIKGDSATESGIHNLPSILGTTIFSIVAGGMVFAIGYYTWACILASILGAVGAGLLSTLDVNTGAPKWIGYQILYGAGIGLGLNQSLIAVQAALPPFQIAEGTAVIIFMQTFGGTIIIAVAQNVFNNKLISNVLAAGIPVNPAALLSVGATRLQTLVEPQYFDRLQSAYNESITQTFYVAVATAGLSIIGSVLIPWFSVKKAQQTETQIGDAEKSLEVRDKGPSEEDKTL</sequence>
<dbReference type="SUPFAM" id="SSF103473">
    <property type="entry name" value="MFS general substrate transporter"/>
    <property type="match status" value="1"/>
</dbReference>
<accession>A0A8K0RJI2</accession>
<dbReference type="Gene3D" id="1.20.1250.20">
    <property type="entry name" value="MFS general substrate transporter like domains"/>
    <property type="match status" value="2"/>
</dbReference>
<evidence type="ECO:0000259" key="7">
    <source>
        <dbReference type="PROSITE" id="PS50850"/>
    </source>
</evidence>
<dbReference type="InterPro" id="IPR011701">
    <property type="entry name" value="MFS"/>
</dbReference>
<feature type="transmembrane region" description="Helical" evidence="6">
    <location>
        <begin position="26"/>
        <end position="48"/>
    </location>
</feature>
<dbReference type="InterPro" id="IPR036259">
    <property type="entry name" value="MFS_trans_sf"/>
</dbReference>
<feature type="transmembrane region" description="Helical" evidence="6">
    <location>
        <begin position="294"/>
        <end position="316"/>
    </location>
</feature>
<feature type="region of interest" description="Disordered" evidence="5">
    <location>
        <begin position="434"/>
        <end position="456"/>
    </location>
</feature>
<evidence type="ECO:0000313" key="9">
    <source>
        <dbReference type="Proteomes" id="UP000813461"/>
    </source>
</evidence>
<dbReference type="FunFam" id="1.20.1250.20:FF:000196">
    <property type="entry name" value="MFS toxin efflux pump (AflT)"/>
    <property type="match status" value="1"/>
</dbReference>
<dbReference type="GO" id="GO:0005886">
    <property type="term" value="C:plasma membrane"/>
    <property type="evidence" value="ECO:0007669"/>
    <property type="project" value="TreeGrafter"/>
</dbReference>
<dbReference type="PROSITE" id="PS50850">
    <property type="entry name" value="MFS"/>
    <property type="match status" value="1"/>
</dbReference>
<dbReference type="Pfam" id="PF07690">
    <property type="entry name" value="MFS_1"/>
    <property type="match status" value="1"/>
</dbReference>
<evidence type="ECO:0000256" key="4">
    <source>
        <dbReference type="ARBA" id="ARBA00023136"/>
    </source>
</evidence>
<dbReference type="PANTHER" id="PTHR23501:SF199">
    <property type="entry name" value="MFS EFFLUX TRANSPORTER INPD-RELATED"/>
    <property type="match status" value="1"/>
</dbReference>
<keyword evidence="4 6" id="KW-0472">Membrane</keyword>
<feature type="transmembrane region" description="Helical" evidence="6">
    <location>
        <begin position="403"/>
        <end position="425"/>
    </location>
</feature>
<feature type="compositionally biased region" description="Basic and acidic residues" evidence="5">
    <location>
        <begin position="437"/>
        <end position="456"/>
    </location>
</feature>
<comment type="subcellular location">
    <subcellularLocation>
        <location evidence="1">Membrane</location>
        <topology evidence="1">Multi-pass membrane protein</topology>
    </subcellularLocation>
</comment>
<proteinExistence type="predicted"/>
<dbReference type="GO" id="GO:0022857">
    <property type="term" value="F:transmembrane transporter activity"/>
    <property type="evidence" value="ECO:0007669"/>
    <property type="project" value="InterPro"/>
</dbReference>
<feature type="transmembrane region" description="Helical" evidence="6">
    <location>
        <begin position="249"/>
        <end position="282"/>
    </location>
</feature>